<dbReference type="SMART" id="SM00178">
    <property type="entry name" value="SAR"/>
    <property type="match status" value="1"/>
</dbReference>
<dbReference type="InterPro" id="IPR006689">
    <property type="entry name" value="Small_GTPase_ARF/SAR"/>
</dbReference>
<dbReference type="Pfam" id="PF00025">
    <property type="entry name" value="Arf"/>
    <property type="match status" value="1"/>
</dbReference>
<dbReference type="SMART" id="SM00177">
    <property type="entry name" value="ARF"/>
    <property type="match status" value="1"/>
</dbReference>
<dbReference type="PANTHER" id="PTHR45732:SF2">
    <property type="entry name" value="ADP-RIBOSYLATION FACTOR LIKE PROTEIN"/>
    <property type="match status" value="1"/>
</dbReference>
<dbReference type="InterPro" id="IPR005225">
    <property type="entry name" value="Small_GTP-bd"/>
</dbReference>
<accession>A0ABQ8UMG8</accession>
<evidence type="ECO:0000256" key="1">
    <source>
        <dbReference type="ARBA" id="ARBA00022741"/>
    </source>
</evidence>
<proteinExistence type="inferred from homology"/>
<keyword evidence="1 3" id="KW-0547">Nucleotide-binding</keyword>
<comment type="similarity">
    <text evidence="3">Belongs to the small GTPase superfamily. Arf family.</text>
</comment>
<evidence type="ECO:0000256" key="3">
    <source>
        <dbReference type="RuleBase" id="RU003925"/>
    </source>
</evidence>
<keyword evidence="2 3" id="KW-0342">GTP-binding</keyword>
<protein>
    <submittedName>
        <fullName evidence="4">Arf/Sar family</fullName>
    </submittedName>
</protein>
<name>A0ABQ8UMG8_9EUKA</name>
<evidence type="ECO:0000256" key="2">
    <source>
        <dbReference type="ARBA" id="ARBA00023134"/>
    </source>
</evidence>
<dbReference type="Proteomes" id="UP001141327">
    <property type="component" value="Unassembled WGS sequence"/>
</dbReference>
<gene>
    <name evidence="4" type="ORF">PAPYR_5737</name>
</gene>
<comment type="caution">
    <text evidence="4">The sequence shown here is derived from an EMBL/GenBank/DDBJ whole genome shotgun (WGS) entry which is preliminary data.</text>
</comment>
<dbReference type="SUPFAM" id="SSF52540">
    <property type="entry name" value="P-loop containing nucleoside triphosphate hydrolases"/>
    <property type="match status" value="1"/>
</dbReference>
<evidence type="ECO:0000313" key="5">
    <source>
        <dbReference type="Proteomes" id="UP001141327"/>
    </source>
</evidence>
<evidence type="ECO:0000313" key="4">
    <source>
        <dbReference type="EMBL" id="KAJ4458539.1"/>
    </source>
</evidence>
<dbReference type="InterPro" id="IPR027417">
    <property type="entry name" value="P-loop_NTPase"/>
</dbReference>
<keyword evidence="5" id="KW-1185">Reference proteome</keyword>
<dbReference type="PROSITE" id="PS51417">
    <property type="entry name" value="ARF"/>
    <property type="match status" value="1"/>
</dbReference>
<dbReference type="EMBL" id="JAPMOS010000028">
    <property type="protein sequence ID" value="KAJ4458539.1"/>
    <property type="molecule type" value="Genomic_DNA"/>
</dbReference>
<organism evidence="4 5">
    <name type="scientific">Paratrimastix pyriformis</name>
    <dbReference type="NCBI Taxonomy" id="342808"/>
    <lineage>
        <taxon>Eukaryota</taxon>
        <taxon>Metamonada</taxon>
        <taxon>Preaxostyla</taxon>
        <taxon>Paratrimastigidae</taxon>
        <taxon>Paratrimastix</taxon>
    </lineage>
</organism>
<dbReference type="PRINTS" id="PR00328">
    <property type="entry name" value="SAR1GTPBP"/>
</dbReference>
<dbReference type="NCBIfam" id="TIGR00231">
    <property type="entry name" value="small_GTP"/>
    <property type="match status" value="1"/>
</dbReference>
<sequence length="178" mass="20035">MGALLAVAKRIFATKKLDVCILGLDNSGKTTILEAMCGTLQLKNTVPTIGMNVKQLKSNGVTMKAFDLGGQQRFRSEWLRYAAECDCILYVVDAADERRLPESRYEINRLLEDAGFAQKPILIVANKCDLPHMEPERIIQGLNLDYITDNRWAVVPISAMQRTRIPEVIKWLVGYAHN</sequence>
<dbReference type="PANTHER" id="PTHR45732">
    <property type="entry name" value="ADP-RIBOSYLATION FACTOR-LIKE PROTEIN 8"/>
    <property type="match status" value="1"/>
</dbReference>
<dbReference type="Gene3D" id="3.40.50.300">
    <property type="entry name" value="P-loop containing nucleotide triphosphate hydrolases"/>
    <property type="match status" value="1"/>
</dbReference>
<reference evidence="4" key="1">
    <citation type="journal article" date="2022" name="bioRxiv">
        <title>Genomics of Preaxostyla Flagellates Illuminates Evolutionary Transitions and the Path Towards Mitochondrial Loss.</title>
        <authorList>
            <person name="Novak L.V.F."/>
            <person name="Treitli S.C."/>
            <person name="Pyrih J."/>
            <person name="Halakuc P."/>
            <person name="Pipaliya S.V."/>
            <person name="Vacek V."/>
            <person name="Brzon O."/>
            <person name="Soukal P."/>
            <person name="Eme L."/>
            <person name="Dacks J.B."/>
            <person name="Karnkowska A."/>
            <person name="Elias M."/>
            <person name="Hampl V."/>
        </authorList>
    </citation>
    <scope>NUCLEOTIDE SEQUENCE</scope>
    <source>
        <strain evidence="4">RCP-MX</strain>
    </source>
</reference>